<evidence type="ECO:0000259" key="10">
    <source>
        <dbReference type="PROSITE" id="PS50948"/>
    </source>
</evidence>
<dbReference type="PANTHER" id="PTHR47976:SF30">
    <property type="entry name" value="RECEPTOR-LIKE SERINE_THREONINE-PROTEIN KINASE"/>
    <property type="match status" value="1"/>
</dbReference>
<feature type="binding site" evidence="8">
    <location>
        <position position="392"/>
    </location>
    <ligand>
        <name>ATP</name>
        <dbReference type="ChEBI" id="CHEBI:30616"/>
    </ligand>
</feature>
<accession>A0A8R7RE02</accession>
<dbReference type="InterPro" id="IPR036426">
    <property type="entry name" value="Bulb-type_lectin_dom_sf"/>
</dbReference>
<evidence type="ECO:0000256" key="7">
    <source>
        <dbReference type="ARBA" id="ARBA00048679"/>
    </source>
</evidence>
<dbReference type="Gramene" id="TuG1812S0001381900.01.T01">
    <property type="protein sequence ID" value="TuG1812S0001381900.01.T01.s_cds16097"/>
    <property type="gene ID" value="TuG1812S0001381900.01"/>
</dbReference>
<dbReference type="GO" id="GO:0016020">
    <property type="term" value="C:membrane"/>
    <property type="evidence" value="ECO:0007669"/>
    <property type="project" value="UniProtKB-SubCell"/>
</dbReference>
<dbReference type="Proteomes" id="UP000015106">
    <property type="component" value="Unassembled WGS sequence"/>
</dbReference>
<evidence type="ECO:0000256" key="4">
    <source>
        <dbReference type="ARBA" id="ARBA00022734"/>
    </source>
</evidence>
<evidence type="ECO:0000256" key="3">
    <source>
        <dbReference type="ARBA" id="ARBA00022729"/>
    </source>
</evidence>
<protein>
    <recommendedName>
        <fullName evidence="2">non-specific serine/threonine protein kinase</fullName>
        <ecNumber evidence="2">2.7.11.1</ecNumber>
    </recommendedName>
</protein>
<dbReference type="EnsemblPlants" id="TuG1812S0001381900.01.T01">
    <property type="protein sequence ID" value="TuG1812S0001381900.01.T01.s_cds16097"/>
    <property type="gene ID" value="TuG1812S0001381900.01"/>
</dbReference>
<dbReference type="PANTHER" id="PTHR47976">
    <property type="entry name" value="G-TYPE LECTIN S-RECEPTOR-LIKE SERINE/THREONINE-PROTEIN KINASE SD2-5"/>
    <property type="match status" value="1"/>
</dbReference>
<organism evidence="11 12">
    <name type="scientific">Triticum urartu</name>
    <name type="common">Red wild einkorn</name>
    <name type="synonym">Crithodium urartu</name>
    <dbReference type="NCBI Taxonomy" id="4572"/>
    <lineage>
        <taxon>Eukaryota</taxon>
        <taxon>Viridiplantae</taxon>
        <taxon>Streptophyta</taxon>
        <taxon>Embryophyta</taxon>
        <taxon>Tracheophyta</taxon>
        <taxon>Spermatophyta</taxon>
        <taxon>Magnoliopsida</taxon>
        <taxon>Liliopsida</taxon>
        <taxon>Poales</taxon>
        <taxon>Poaceae</taxon>
        <taxon>BOP clade</taxon>
        <taxon>Pooideae</taxon>
        <taxon>Triticodae</taxon>
        <taxon>Triticeae</taxon>
        <taxon>Triticinae</taxon>
        <taxon>Triticum</taxon>
    </lineage>
</organism>
<evidence type="ECO:0000256" key="6">
    <source>
        <dbReference type="ARBA" id="ARBA00047899"/>
    </source>
</evidence>
<dbReference type="SUPFAM" id="SSF57414">
    <property type="entry name" value="Hairpin loop containing domain-like"/>
    <property type="match status" value="1"/>
</dbReference>
<keyword evidence="8" id="KW-0547">Nucleotide-binding</keyword>
<dbReference type="CDD" id="cd01098">
    <property type="entry name" value="PAN_AP_plant"/>
    <property type="match status" value="1"/>
</dbReference>
<dbReference type="SUPFAM" id="SSF51110">
    <property type="entry name" value="alpha-D-mannose-specific plant lectins"/>
    <property type="match status" value="1"/>
</dbReference>
<feature type="transmembrane region" description="Helical" evidence="9">
    <location>
        <begin position="307"/>
        <end position="330"/>
    </location>
</feature>
<dbReference type="EC" id="2.7.11.1" evidence="2"/>
<evidence type="ECO:0000256" key="9">
    <source>
        <dbReference type="SAM" id="Phobius"/>
    </source>
</evidence>
<dbReference type="InterPro" id="IPR003609">
    <property type="entry name" value="Pan_app"/>
</dbReference>
<comment type="subcellular location">
    <subcellularLocation>
        <location evidence="1">Membrane</location>
        <topology evidence="1">Single-pass type I membrane protein</topology>
    </subcellularLocation>
</comment>
<reference evidence="12" key="1">
    <citation type="journal article" date="2013" name="Nature">
        <title>Draft genome of the wheat A-genome progenitor Triticum urartu.</title>
        <authorList>
            <person name="Ling H.Q."/>
            <person name="Zhao S."/>
            <person name="Liu D."/>
            <person name="Wang J."/>
            <person name="Sun H."/>
            <person name="Zhang C."/>
            <person name="Fan H."/>
            <person name="Li D."/>
            <person name="Dong L."/>
            <person name="Tao Y."/>
            <person name="Gao C."/>
            <person name="Wu H."/>
            <person name="Li Y."/>
            <person name="Cui Y."/>
            <person name="Guo X."/>
            <person name="Zheng S."/>
            <person name="Wang B."/>
            <person name="Yu K."/>
            <person name="Liang Q."/>
            <person name="Yang W."/>
            <person name="Lou X."/>
            <person name="Chen J."/>
            <person name="Feng M."/>
            <person name="Jian J."/>
            <person name="Zhang X."/>
            <person name="Luo G."/>
            <person name="Jiang Y."/>
            <person name="Liu J."/>
            <person name="Wang Z."/>
            <person name="Sha Y."/>
            <person name="Zhang B."/>
            <person name="Wu H."/>
            <person name="Tang D."/>
            <person name="Shen Q."/>
            <person name="Xue P."/>
            <person name="Zou S."/>
            <person name="Wang X."/>
            <person name="Liu X."/>
            <person name="Wang F."/>
            <person name="Yang Y."/>
            <person name="An X."/>
            <person name="Dong Z."/>
            <person name="Zhang K."/>
            <person name="Zhang X."/>
            <person name="Luo M.C."/>
            <person name="Dvorak J."/>
            <person name="Tong Y."/>
            <person name="Wang J."/>
            <person name="Yang H."/>
            <person name="Li Z."/>
            <person name="Wang D."/>
            <person name="Zhang A."/>
            <person name="Wang J."/>
        </authorList>
    </citation>
    <scope>NUCLEOTIDE SEQUENCE</scope>
    <source>
        <strain evidence="12">cv. G1812</strain>
    </source>
</reference>
<comment type="catalytic activity">
    <reaction evidence="7">
        <text>L-seryl-[protein] + ATP = O-phospho-L-seryl-[protein] + ADP + H(+)</text>
        <dbReference type="Rhea" id="RHEA:17989"/>
        <dbReference type="Rhea" id="RHEA-COMP:9863"/>
        <dbReference type="Rhea" id="RHEA-COMP:11604"/>
        <dbReference type="ChEBI" id="CHEBI:15378"/>
        <dbReference type="ChEBI" id="CHEBI:29999"/>
        <dbReference type="ChEBI" id="CHEBI:30616"/>
        <dbReference type="ChEBI" id="CHEBI:83421"/>
        <dbReference type="ChEBI" id="CHEBI:456216"/>
        <dbReference type="EC" id="2.7.11.1"/>
    </reaction>
</comment>
<comment type="catalytic activity">
    <reaction evidence="6">
        <text>L-threonyl-[protein] + ATP = O-phospho-L-threonyl-[protein] + ADP + H(+)</text>
        <dbReference type="Rhea" id="RHEA:46608"/>
        <dbReference type="Rhea" id="RHEA-COMP:11060"/>
        <dbReference type="Rhea" id="RHEA-COMP:11605"/>
        <dbReference type="ChEBI" id="CHEBI:15378"/>
        <dbReference type="ChEBI" id="CHEBI:30013"/>
        <dbReference type="ChEBI" id="CHEBI:30616"/>
        <dbReference type="ChEBI" id="CHEBI:61977"/>
        <dbReference type="ChEBI" id="CHEBI:456216"/>
        <dbReference type="EC" id="2.7.11.1"/>
    </reaction>
</comment>
<keyword evidence="12" id="KW-1185">Reference proteome</keyword>
<dbReference type="PROSITE" id="PS50948">
    <property type="entry name" value="PAN"/>
    <property type="match status" value="1"/>
</dbReference>
<evidence type="ECO:0000256" key="5">
    <source>
        <dbReference type="ARBA" id="ARBA00023170"/>
    </source>
</evidence>
<dbReference type="AlphaFoldDB" id="A0A8R7RE02"/>
<keyword evidence="9" id="KW-1133">Transmembrane helix</keyword>
<keyword evidence="5" id="KW-0675">Receptor</keyword>
<dbReference type="InterPro" id="IPR017441">
    <property type="entry name" value="Protein_kinase_ATP_BS"/>
</dbReference>
<dbReference type="GO" id="GO:0005524">
    <property type="term" value="F:ATP binding"/>
    <property type="evidence" value="ECO:0007669"/>
    <property type="project" value="UniProtKB-UniRule"/>
</dbReference>
<keyword evidence="3" id="KW-0732">Signal</keyword>
<dbReference type="InterPro" id="IPR051343">
    <property type="entry name" value="G-type_lectin_kinases/EP1-like"/>
</dbReference>
<dbReference type="SMART" id="SM00473">
    <property type="entry name" value="PAN_AP"/>
    <property type="match status" value="1"/>
</dbReference>
<sequence>MLITEIGNLVLFDNKNATMWQSFNHPTDTLVLGQSLLEGMRLTASTSATNTTENQLYITVGPDGLYAYAESTRPQLYYYSSWVPNDKKGNGSMNVTFMNGSLSIFVHPNKYFLQISLQVAESTTQCLRLDPDGHMRLYEWSNVVLVHDIMALDDCDYPTICGEYGICTEGEGACPVENNSGSSYFKPVDDRKLNLGCTPMIPISCEEIQHHRLFTLADISYFDNNCTVVNAINEDDCKQACLKNCSCRAVMFSYYDQLGHGLCIWMTKIFSFRSLQQAELDATTFSNNSFAYLKVQVSPSNSNKKKVMLGAALGAIATLVLLVILVALYLQRKRKYEYKDDETDFGQLPGMPTRFSLEQLGECTEGFGKKLGEGGFGSVFEGKLGEERVAVKRLEGARQGKK</sequence>
<keyword evidence="8" id="KW-0067">ATP-binding</keyword>
<name>A0A8R7RE02_TRIUA</name>
<dbReference type="PROSITE" id="PS00107">
    <property type="entry name" value="PROTEIN_KINASE_ATP"/>
    <property type="match status" value="1"/>
</dbReference>
<dbReference type="Pfam" id="PF08276">
    <property type="entry name" value="PAN_2"/>
    <property type="match status" value="1"/>
</dbReference>
<reference evidence="11" key="2">
    <citation type="submission" date="2022-06" db="UniProtKB">
        <authorList>
            <consortium name="EnsemblPlants"/>
        </authorList>
    </citation>
    <scope>IDENTIFICATION</scope>
</reference>
<keyword evidence="9" id="KW-0812">Transmembrane</keyword>
<evidence type="ECO:0000256" key="2">
    <source>
        <dbReference type="ARBA" id="ARBA00012513"/>
    </source>
</evidence>
<dbReference type="SUPFAM" id="SSF56112">
    <property type="entry name" value="Protein kinase-like (PK-like)"/>
    <property type="match status" value="1"/>
</dbReference>
<feature type="domain" description="Apple" evidence="10">
    <location>
        <begin position="205"/>
        <end position="289"/>
    </location>
</feature>
<evidence type="ECO:0000256" key="1">
    <source>
        <dbReference type="ARBA" id="ARBA00004479"/>
    </source>
</evidence>
<dbReference type="InterPro" id="IPR011009">
    <property type="entry name" value="Kinase-like_dom_sf"/>
</dbReference>
<keyword evidence="9" id="KW-0472">Membrane</keyword>
<dbReference type="GO" id="GO:0004674">
    <property type="term" value="F:protein serine/threonine kinase activity"/>
    <property type="evidence" value="ECO:0007669"/>
    <property type="project" value="UniProtKB-EC"/>
</dbReference>
<keyword evidence="4" id="KW-0430">Lectin</keyword>
<dbReference type="Gene3D" id="3.30.200.20">
    <property type="entry name" value="Phosphorylase Kinase, domain 1"/>
    <property type="match status" value="1"/>
</dbReference>
<evidence type="ECO:0000256" key="8">
    <source>
        <dbReference type="PROSITE-ProRule" id="PRU10141"/>
    </source>
</evidence>
<proteinExistence type="predicted"/>
<evidence type="ECO:0000313" key="11">
    <source>
        <dbReference type="EnsemblPlants" id="TuG1812S0001381900.01.T01.s_cds16097"/>
    </source>
</evidence>
<evidence type="ECO:0000313" key="12">
    <source>
        <dbReference type="Proteomes" id="UP000015106"/>
    </source>
</evidence>